<sequence length="63" mass="7027">MKLYKLKKDDGKELAINFIGGALVALILAILGMPAIDDIIIPIFFIIGFITFIGGIFKWVFRL</sequence>
<evidence type="ECO:0000256" key="1">
    <source>
        <dbReference type="SAM" id="Phobius"/>
    </source>
</evidence>
<evidence type="ECO:0000313" key="5">
    <source>
        <dbReference type="Proteomes" id="UP000563853"/>
    </source>
</evidence>
<dbReference type="EMBL" id="LUGO01000050">
    <property type="protein sequence ID" value="OXS39967.1"/>
    <property type="molecule type" value="Genomic_DNA"/>
</dbReference>
<evidence type="ECO:0000313" key="2">
    <source>
        <dbReference type="EMBL" id="NME42482.1"/>
    </source>
</evidence>
<reference evidence="3 4" key="1">
    <citation type="submission" date="2016-03" db="EMBL/GenBank/DDBJ databases">
        <title>Sequencing of Lactobacillus Species from Commercial Turkeys.</title>
        <authorList>
            <person name="Johnson T.J."/>
            <person name="Youmans B.P."/>
            <person name="Case K.A."/>
        </authorList>
    </citation>
    <scope>NUCLEOTIDE SEQUENCE [LARGE SCALE GENOMIC DNA]</scope>
    <source>
        <strain evidence="3 4">UMNLA1</strain>
    </source>
</reference>
<dbReference type="AlphaFoldDB" id="A0A231QSL5"/>
<feature type="transmembrane region" description="Helical" evidence="1">
    <location>
        <begin position="39"/>
        <end position="61"/>
    </location>
</feature>
<keyword evidence="1" id="KW-0812">Transmembrane</keyword>
<gene>
    <name evidence="3" type="ORF">AYP69_06100</name>
    <name evidence="2" type="ORF">HF863_06850</name>
</gene>
<evidence type="ECO:0000313" key="4">
    <source>
        <dbReference type="Proteomes" id="UP000215261"/>
    </source>
</evidence>
<dbReference type="EMBL" id="JABAFP010000025">
    <property type="protein sequence ID" value="NME42482.1"/>
    <property type="molecule type" value="Genomic_DNA"/>
</dbReference>
<proteinExistence type="predicted"/>
<dbReference type="Proteomes" id="UP000563853">
    <property type="component" value="Unassembled WGS sequence"/>
</dbReference>
<reference evidence="2 5" key="2">
    <citation type="submission" date="2020-04" db="EMBL/GenBank/DDBJ databases">
        <authorList>
            <person name="Hitch T.C.A."/>
            <person name="Wylensek D."/>
            <person name="Clavel T."/>
        </authorList>
    </citation>
    <scope>NUCLEOTIDE SEQUENCE [LARGE SCALE GENOMIC DNA]</scope>
    <source>
        <strain evidence="2 5">WCA-389-WT-5H1</strain>
    </source>
</reference>
<evidence type="ECO:0000313" key="3">
    <source>
        <dbReference type="EMBL" id="OXS39967.1"/>
    </source>
</evidence>
<accession>A0A231QSL5</accession>
<keyword evidence="1" id="KW-1133">Transmembrane helix</keyword>
<keyword evidence="1" id="KW-0472">Membrane</keyword>
<organism evidence="3 4">
    <name type="scientific">Ligilactobacillus agilis</name>
    <dbReference type="NCBI Taxonomy" id="1601"/>
    <lineage>
        <taxon>Bacteria</taxon>
        <taxon>Bacillati</taxon>
        <taxon>Bacillota</taxon>
        <taxon>Bacilli</taxon>
        <taxon>Lactobacillales</taxon>
        <taxon>Lactobacillaceae</taxon>
        <taxon>Ligilactobacillus</taxon>
    </lineage>
</organism>
<feature type="transmembrane region" description="Helical" evidence="1">
    <location>
        <begin position="14"/>
        <end position="33"/>
    </location>
</feature>
<dbReference type="Proteomes" id="UP000215261">
    <property type="component" value="Unassembled WGS sequence"/>
</dbReference>
<dbReference type="RefSeq" id="WP_089144722.1">
    <property type="nucleotide sequence ID" value="NZ_BLAN01000109.1"/>
</dbReference>
<name>A0A231QSL5_9LACO</name>
<comment type="caution">
    <text evidence="3">The sequence shown here is derived from an EMBL/GenBank/DDBJ whole genome shotgun (WGS) entry which is preliminary data.</text>
</comment>
<protein>
    <submittedName>
        <fullName evidence="3">Uncharacterized protein</fullName>
    </submittedName>
</protein>